<dbReference type="STRING" id="1457154.CAPSK01_002447"/>
<dbReference type="Proteomes" id="UP000019812">
    <property type="component" value="Unassembled WGS sequence"/>
</dbReference>
<comment type="caution">
    <text evidence="1">The sequence shown here is derived from an EMBL/GenBank/DDBJ whole genome shotgun (WGS) entry which is preliminary data.</text>
</comment>
<reference evidence="1 2" key="1">
    <citation type="submission" date="2014-07" db="EMBL/GenBank/DDBJ databases">
        <title>Expanding our view of genomic diversity in Candidatus Accumulibacter clades.</title>
        <authorList>
            <person name="Skennerton C.T."/>
            <person name="Barr J.J."/>
            <person name="Slater F.R."/>
            <person name="Bond P.L."/>
            <person name="Tyson G.W."/>
        </authorList>
    </citation>
    <scope>NUCLEOTIDE SEQUENCE [LARGE SCALE GENOMIC DNA]</scope>
    <source>
        <strain evidence="2">SK-01</strain>
    </source>
</reference>
<evidence type="ECO:0000313" key="1">
    <source>
        <dbReference type="EMBL" id="KFB67859.1"/>
    </source>
</evidence>
<proteinExistence type="predicted"/>
<evidence type="ECO:0000313" key="2">
    <source>
        <dbReference type="Proteomes" id="UP000019812"/>
    </source>
</evidence>
<dbReference type="EMBL" id="JDSS02000024">
    <property type="protein sequence ID" value="KFB67859.1"/>
    <property type="molecule type" value="Genomic_DNA"/>
</dbReference>
<protein>
    <submittedName>
        <fullName evidence="1">Uncharacterized protein</fullName>
    </submittedName>
</protein>
<sequence length="36" mass="3725">MPPSTGIAPLLRQLLADYAATGLPPAYLASDDQEPA</sequence>
<dbReference type="AlphaFoldDB" id="A0A084XZG5"/>
<name>A0A084XZG5_9PROT</name>
<gene>
    <name evidence="1" type="ORF">CAPSK01_002447</name>
</gene>
<organism evidence="1 2">
    <name type="scientific">Candidatus Accumulibacter vicinus</name>
    <dbReference type="NCBI Taxonomy" id="2954382"/>
    <lineage>
        <taxon>Bacteria</taxon>
        <taxon>Pseudomonadati</taxon>
        <taxon>Pseudomonadota</taxon>
        <taxon>Betaproteobacteria</taxon>
        <taxon>Candidatus Accumulibacter</taxon>
    </lineage>
</organism>
<accession>A0A084XZG5</accession>